<geneLocation type="plasmid" evidence="2">
    <name>pCBMA213_1</name>
</geneLocation>
<dbReference type="EMBL" id="MF600313">
    <property type="protein sequence ID" value="AVN58533.1"/>
    <property type="molecule type" value="Genomic_DNA"/>
</dbReference>
<keyword evidence="2" id="KW-0614">Plasmid</keyword>
<evidence type="ECO:0000256" key="1">
    <source>
        <dbReference type="SAM" id="MobiDB-lite"/>
    </source>
</evidence>
<gene>
    <name evidence="2" type="ORF">B5P44_p00238</name>
</gene>
<organism evidence="2">
    <name type="scientific">Mycolicibacterium sp. CBMA 213</name>
    <dbReference type="NCBI Taxonomy" id="1968788"/>
    <lineage>
        <taxon>Bacteria</taxon>
        <taxon>Bacillati</taxon>
        <taxon>Actinomycetota</taxon>
        <taxon>Actinomycetes</taxon>
        <taxon>Mycobacteriales</taxon>
        <taxon>Mycobacteriaceae</taxon>
        <taxon>Mycolicibacterium</taxon>
    </lineage>
</organism>
<proteinExistence type="predicted"/>
<sequence length="134" mass="13930">MTAPFGGKTHDGGNSPIGGGRLEIGAHPDTMRAVSQSLRNVGDDLDGLLPDIKDLIDTVEHEAAKNTSGGSAAPMFSPLLEALGASAGKVRKGIETSSSMCVHHADVLKQLADQFEANEHKNSSKINNIPTTSV</sequence>
<accession>A0A343VRK9</accession>
<dbReference type="RefSeq" id="WP_155921969.1">
    <property type="nucleotide sequence ID" value="NZ_MF600313.1"/>
</dbReference>
<reference evidence="2" key="1">
    <citation type="journal article" date="2018" name="Front. Microbiol.">
        <title>Beyond the Limits: tRNA Array Units in Mycobacterium Genomes.</title>
        <authorList>
            <person name="Morgado S.M."/>
            <person name="Vicente A.C."/>
        </authorList>
    </citation>
    <scope>NUCLEOTIDE SEQUENCE</scope>
    <source>
        <strain evidence="2">CBMA 213</strain>
        <plasmid evidence="2">pCBMA213_1</plasmid>
    </source>
</reference>
<evidence type="ECO:0008006" key="3">
    <source>
        <dbReference type="Google" id="ProtNLM"/>
    </source>
</evidence>
<protein>
    <recommendedName>
        <fullName evidence="3">ESX-1 secretion-associated protein EspF</fullName>
    </recommendedName>
</protein>
<dbReference type="AlphaFoldDB" id="A0A343VRK9"/>
<name>A0A343VRK9_9MYCO</name>
<feature type="region of interest" description="Disordered" evidence="1">
    <location>
        <begin position="1"/>
        <end position="25"/>
    </location>
</feature>
<evidence type="ECO:0000313" key="2">
    <source>
        <dbReference type="EMBL" id="AVN58533.1"/>
    </source>
</evidence>